<organism evidence="2 3">
    <name type="scientific">Rhodosorus marinus</name>
    <dbReference type="NCBI Taxonomy" id="101924"/>
    <lineage>
        <taxon>Eukaryota</taxon>
        <taxon>Rhodophyta</taxon>
        <taxon>Stylonematophyceae</taxon>
        <taxon>Stylonematales</taxon>
        <taxon>Stylonemataceae</taxon>
        <taxon>Rhodosorus</taxon>
    </lineage>
</organism>
<dbReference type="AlphaFoldDB" id="A0AAV8V4R3"/>
<dbReference type="PROSITE" id="PS50181">
    <property type="entry name" value="FBOX"/>
    <property type="match status" value="1"/>
</dbReference>
<evidence type="ECO:0000313" key="3">
    <source>
        <dbReference type="Proteomes" id="UP001157974"/>
    </source>
</evidence>
<proteinExistence type="predicted"/>
<sequence length="253" mass="29130">MKLEDLPSHVLSRIFLCLDAESLAKLQLLDSRWNELAGSNELWRMMLKKRFHVQSVNNKHLMNTGAVEWKNVFSNWVSIRRMPSSPFSGQRFPVLGRNADTDVYIWLTIRPSEDCHVSSGHLNLRLIIQNVMAAPLTFESSGISFTLKDGQPPAERSISDLGLYKSSCTGDVNPPELTKYPLLEEYDFIIYNCQVRAPPDAVIEPDALERFSEVQIPAREHKTKSHRLYRCEFVESEIWKHYECLPGGFWVFT</sequence>
<dbReference type="Gene3D" id="1.20.1280.50">
    <property type="match status" value="1"/>
</dbReference>
<dbReference type="InterPro" id="IPR036047">
    <property type="entry name" value="F-box-like_dom_sf"/>
</dbReference>
<protein>
    <recommendedName>
        <fullName evidence="1">F-box domain-containing protein</fullName>
    </recommendedName>
</protein>
<dbReference type="InterPro" id="IPR001810">
    <property type="entry name" value="F-box_dom"/>
</dbReference>
<keyword evidence="3" id="KW-1185">Reference proteome</keyword>
<dbReference type="Proteomes" id="UP001157974">
    <property type="component" value="Unassembled WGS sequence"/>
</dbReference>
<evidence type="ECO:0000259" key="1">
    <source>
        <dbReference type="PROSITE" id="PS50181"/>
    </source>
</evidence>
<feature type="domain" description="F-box" evidence="1">
    <location>
        <begin position="1"/>
        <end position="46"/>
    </location>
</feature>
<accession>A0AAV8V4R3</accession>
<dbReference type="EMBL" id="JAMWBK010000002">
    <property type="protein sequence ID" value="KAJ8908276.1"/>
    <property type="molecule type" value="Genomic_DNA"/>
</dbReference>
<reference evidence="2 3" key="1">
    <citation type="journal article" date="2023" name="Nat. Commun.">
        <title>Origin of minicircular mitochondrial genomes in red algae.</title>
        <authorList>
            <person name="Lee Y."/>
            <person name="Cho C.H."/>
            <person name="Lee Y.M."/>
            <person name="Park S.I."/>
            <person name="Yang J.H."/>
            <person name="West J.A."/>
            <person name="Bhattacharya D."/>
            <person name="Yoon H.S."/>
        </authorList>
    </citation>
    <scope>NUCLEOTIDE SEQUENCE [LARGE SCALE GENOMIC DNA]</scope>
    <source>
        <strain evidence="2 3">CCMP1338</strain>
        <tissue evidence="2">Whole cell</tissue>
    </source>
</reference>
<comment type="caution">
    <text evidence="2">The sequence shown here is derived from an EMBL/GenBank/DDBJ whole genome shotgun (WGS) entry which is preliminary data.</text>
</comment>
<dbReference type="SUPFAM" id="SSF81383">
    <property type="entry name" value="F-box domain"/>
    <property type="match status" value="1"/>
</dbReference>
<evidence type="ECO:0000313" key="2">
    <source>
        <dbReference type="EMBL" id="KAJ8908276.1"/>
    </source>
</evidence>
<dbReference type="Pfam" id="PF12937">
    <property type="entry name" value="F-box-like"/>
    <property type="match status" value="1"/>
</dbReference>
<gene>
    <name evidence="2" type="ORF">NDN08_008367</name>
</gene>
<name>A0AAV8V4R3_9RHOD</name>